<evidence type="ECO:0000313" key="2">
    <source>
        <dbReference type="EMBL" id="MBB4957896.1"/>
    </source>
</evidence>
<accession>A0A7W7SNX8</accession>
<reference evidence="2 3" key="1">
    <citation type="submission" date="2020-08" db="EMBL/GenBank/DDBJ databases">
        <title>Sequencing the genomes of 1000 actinobacteria strains.</title>
        <authorList>
            <person name="Klenk H.-P."/>
        </authorList>
    </citation>
    <scope>NUCLEOTIDE SEQUENCE [LARGE SCALE GENOMIC DNA]</scope>
    <source>
        <strain evidence="2 3">DSM 45886</strain>
    </source>
</reference>
<dbReference type="EMBL" id="JACHJW010000001">
    <property type="protein sequence ID" value="MBB4957896.1"/>
    <property type="molecule type" value="Genomic_DNA"/>
</dbReference>
<keyword evidence="3" id="KW-1185">Reference proteome</keyword>
<feature type="coiled-coil region" evidence="1">
    <location>
        <begin position="100"/>
        <end position="127"/>
    </location>
</feature>
<evidence type="ECO:0000313" key="3">
    <source>
        <dbReference type="Proteomes" id="UP000578819"/>
    </source>
</evidence>
<comment type="caution">
    <text evidence="2">The sequence shown here is derived from an EMBL/GenBank/DDBJ whole genome shotgun (WGS) entry which is preliminary data.</text>
</comment>
<dbReference type="Proteomes" id="UP000578819">
    <property type="component" value="Unassembled WGS sequence"/>
</dbReference>
<proteinExistence type="predicted"/>
<gene>
    <name evidence="2" type="ORF">FHR38_001629</name>
</gene>
<keyword evidence="1" id="KW-0175">Coiled coil</keyword>
<protein>
    <submittedName>
        <fullName evidence="2">Uncharacterized protein</fullName>
    </submittedName>
</protein>
<organism evidence="2 3">
    <name type="scientific">Micromonospora polyrhachis</name>
    <dbReference type="NCBI Taxonomy" id="1282883"/>
    <lineage>
        <taxon>Bacteria</taxon>
        <taxon>Bacillati</taxon>
        <taxon>Actinomycetota</taxon>
        <taxon>Actinomycetes</taxon>
        <taxon>Micromonosporales</taxon>
        <taxon>Micromonosporaceae</taxon>
        <taxon>Micromonospora</taxon>
    </lineage>
</organism>
<evidence type="ECO:0000256" key="1">
    <source>
        <dbReference type="SAM" id="Coils"/>
    </source>
</evidence>
<sequence length="129" mass="14426">MARQDWETVDRLLNELNRLGWEGGSQTISAAFALAVDRRFYGQGLQRIAQFVRETRARYQEGDTLPALEMEGMIRAALGEADPVDDIDPEAALSAQIAILATLLQDANFTESQLEEFIKEVEEVAAEHM</sequence>
<dbReference type="AlphaFoldDB" id="A0A7W7SNX8"/>
<name>A0A7W7SNX8_9ACTN</name>
<dbReference type="RefSeq" id="WP_184534072.1">
    <property type="nucleotide sequence ID" value="NZ_JACHJW010000001.1"/>
</dbReference>